<comment type="pathway">
    <text evidence="1">Amino-acid biosynthesis; L-tryptophan biosynthesis; L-tryptophan from chorismate: step 3/5.</text>
</comment>
<dbReference type="Pfam" id="PF00697">
    <property type="entry name" value="PRAI"/>
    <property type="match status" value="1"/>
</dbReference>
<dbReference type="Gene3D" id="3.20.20.70">
    <property type="entry name" value="Aldolase class I"/>
    <property type="match status" value="1"/>
</dbReference>
<name>A0AAV9ICG6_9RHOD</name>
<evidence type="ECO:0000256" key="2">
    <source>
        <dbReference type="ARBA" id="ARBA00007571"/>
    </source>
</evidence>
<dbReference type="InterPro" id="IPR001240">
    <property type="entry name" value="PRAI_dom"/>
</dbReference>
<evidence type="ECO:0000313" key="10">
    <source>
        <dbReference type="Proteomes" id="UP001300502"/>
    </source>
</evidence>
<keyword evidence="5" id="KW-0822">Tryptophan biosynthesis</keyword>
<dbReference type="AlphaFoldDB" id="A0AAV9ICG6"/>
<dbReference type="EC" id="5.3.1.24" evidence="3"/>
<dbReference type="GO" id="GO:0004640">
    <property type="term" value="F:phosphoribosylanthranilate isomerase activity"/>
    <property type="evidence" value="ECO:0007669"/>
    <property type="project" value="UniProtKB-EC"/>
</dbReference>
<sequence length="279" mass="30930">MNFVACFPFVATSCYQRPTCSQLQRAKVTQLVVGGNKSSRRCWFPVVEARLELVKICGITCEEDARMVCEAIEKRRKQRESIGEAIRFLLGVIFCSSSKRNVGVETARQIVKTANHFHTQVVGVFVHQDASNIIKICEQTGISIAQLHGEVSRQSLSLLPRWIECIPVVSVRPDGSWDTSAEYLAQVLGCWVLFDSPGGGTGKTFSWNNFSPPTHFKWILAGGIRPDNLESALSELSPCGVDISSGVCLSDGIHKSPLLVDTFLDLICKLHFNETQQQR</sequence>
<organism evidence="9 10">
    <name type="scientific">Galdieria yellowstonensis</name>
    <dbReference type="NCBI Taxonomy" id="3028027"/>
    <lineage>
        <taxon>Eukaryota</taxon>
        <taxon>Rhodophyta</taxon>
        <taxon>Bangiophyceae</taxon>
        <taxon>Galdieriales</taxon>
        <taxon>Galdieriaceae</taxon>
        <taxon>Galdieria</taxon>
    </lineage>
</organism>
<accession>A0AAV9ICG6</accession>
<protein>
    <recommendedName>
        <fullName evidence="3">phosphoribosylanthranilate isomerase</fullName>
        <ecNumber evidence="3">5.3.1.24</ecNumber>
    </recommendedName>
</protein>
<proteinExistence type="inferred from homology"/>
<comment type="similarity">
    <text evidence="2">Belongs to the TrpF family.</text>
</comment>
<dbReference type="InterPro" id="IPR044643">
    <property type="entry name" value="TrpF_fam"/>
</dbReference>
<dbReference type="GO" id="GO:0000162">
    <property type="term" value="P:L-tryptophan biosynthetic process"/>
    <property type="evidence" value="ECO:0007669"/>
    <property type="project" value="UniProtKB-KW"/>
</dbReference>
<dbReference type="InterPro" id="IPR011060">
    <property type="entry name" value="RibuloseP-bd_barrel"/>
</dbReference>
<dbReference type="PANTHER" id="PTHR42894">
    <property type="entry name" value="N-(5'-PHOSPHORIBOSYL)ANTHRANILATE ISOMERASE"/>
    <property type="match status" value="1"/>
</dbReference>
<dbReference type="HAMAP" id="MF_00135">
    <property type="entry name" value="PRAI"/>
    <property type="match status" value="1"/>
</dbReference>
<dbReference type="InterPro" id="IPR013785">
    <property type="entry name" value="Aldolase_TIM"/>
</dbReference>
<evidence type="ECO:0000256" key="4">
    <source>
        <dbReference type="ARBA" id="ARBA00022605"/>
    </source>
</evidence>
<evidence type="ECO:0000313" key="9">
    <source>
        <dbReference type="EMBL" id="KAK4525095.1"/>
    </source>
</evidence>
<evidence type="ECO:0000256" key="1">
    <source>
        <dbReference type="ARBA" id="ARBA00004664"/>
    </source>
</evidence>
<evidence type="ECO:0000256" key="5">
    <source>
        <dbReference type="ARBA" id="ARBA00022822"/>
    </source>
</evidence>
<dbReference type="CDD" id="cd00405">
    <property type="entry name" value="PRAI"/>
    <property type="match status" value="1"/>
</dbReference>
<keyword evidence="4" id="KW-0028">Amino-acid biosynthesis</keyword>
<dbReference type="PANTHER" id="PTHR42894:SF1">
    <property type="entry name" value="N-(5'-PHOSPHORIBOSYL)ANTHRANILATE ISOMERASE"/>
    <property type="match status" value="1"/>
</dbReference>
<keyword evidence="6" id="KW-0057">Aromatic amino acid biosynthesis</keyword>
<gene>
    <name evidence="9" type="ORF">GAYE_SCF08G3000</name>
</gene>
<comment type="caution">
    <text evidence="9">The sequence shown here is derived from an EMBL/GenBank/DDBJ whole genome shotgun (WGS) entry which is preliminary data.</text>
</comment>
<evidence type="ECO:0000259" key="8">
    <source>
        <dbReference type="Pfam" id="PF00697"/>
    </source>
</evidence>
<reference evidence="9 10" key="1">
    <citation type="submission" date="2022-07" db="EMBL/GenBank/DDBJ databases">
        <title>Genome-wide signatures of adaptation to extreme environments.</title>
        <authorList>
            <person name="Cho C.H."/>
            <person name="Yoon H.S."/>
        </authorList>
    </citation>
    <scope>NUCLEOTIDE SEQUENCE [LARGE SCALE GENOMIC DNA]</scope>
    <source>
        <strain evidence="9 10">108.79 E11</strain>
    </source>
</reference>
<dbReference type="EMBL" id="JANCYU010000028">
    <property type="protein sequence ID" value="KAK4525095.1"/>
    <property type="molecule type" value="Genomic_DNA"/>
</dbReference>
<evidence type="ECO:0000256" key="7">
    <source>
        <dbReference type="ARBA" id="ARBA00023235"/>
    </source>
</evidence>
<feature type="domain" description="N-(5'phosphoribosyl) anthranilate isomerase (PRAI)" evidence="8">
    <location>
        <begin position="89"/>
        <end position="255"/>
    </location>
</feature>
<dbReference type="Proteomes" id="UP001300502">
    <property type="component" value="Unassembled WGS sequence"/>
</dbReference>
<evidence type="ECO:0000256" key="3">
    <source>
        <dbReference type="ARBA" id="ARBA00012572"/>
    </source>
</evidence>
<evidence type="ECO:0000256" key="6">
    <source>
        <dbReference type="ARBA" id="ARBA00023141"/>
    </source>
</evidence>
<dbReference type="SUPFAM" id="SSF51366">
    <property type="entry name" value="Ribulose-phoshate binding barrel"/>
    <property type="match status" value="1"/>
</dbReference>
<keyword evidence="7" id="KW-0413">Isomerase</keyword>
<keyword evidence="10" id="KW-1185">Reference proteome</keyword>